<evidence type="ECO:0000256" key="5">
    <source>
        <dbReference type="ARBA" id="ARBA00022692"/>
    </source>
</evidence>
<proteinExistence type="predicted"/>
<gene>
    <name evidence="17" type="ORF">TVAG_517000</name>
</gene>
<evidence type="ECO:0000256" key="6">
    <source>
        <dbReference type="ARBA" id="ARBA00022729"/>
    </source>
</evidence>
<dbReference type="GO" id="GO:0004714">
    <property type="term" value="F:transmembrane receptor protein tyrosine kinase activity"/>
    <property type="evidence" value="ECO:0007669"/>
    <property type="project" value="UniProtKB-EC"/>
</dbReference>
<evidence type="ECO:0000256" key="11">
    <source>
        <dbReference type="ARBA" id="ARBA00023136"/>
    </source>
</evidence>
<dbReference type="AlphaFoldDB" id="A2GH84"/>
<keyword evidence="10" id="KW-1133">Transmembrane helix</keyword>
<keyword evidence="3" id="KW-1003">Cell membrane</keyword>
<dbReference type="Proteomes" id="UP000001542">
    <property type="component" value="Unassembled WGS sequence"/>
</dbReference>
<keyword evidence="15" id="KW-0325">Glycoprotein</keyword>
<keyword evidence="11" id="KW-0472">Membrane</keyword>
<organism evidence="17 18">
    <name type="scientific">Trichomonas vaginalis (strain ATCC PRA-98 / G3)</name>
    <dbReference type="NCBI Taxonomy" id="412133"/>
    <lineage>
        <taxon>Eukaryota</taxon>
        <taxon>Metamonada</taxon>
        <taxon>Parabasalia</taxon>
        <taxon>Trichomonadida</taxon>
        <taxon>Trichomonadidae</taxon>
        <taxon>Trichomonas</taxon>
    </lineage>
</organism>
<evidence type="ECO:0000256" key="7">
    <source>
        <dbReference type="ARBA" id="ARBA00022741"/>
    </source>
</evidence>
<evidence type="ECO:0000256" key="12">
    <source>
        <dbReference type="ARBA" id="ARBA00023137"/>
    </source>
</evidence>
<reference evidence="17" key="2">
    <citation type="journal article" date="2007" name="Science">
        <title>Draft genome sequence of the sexually transmitted pathogen Trichomonas vaginalis.</title>
        <authorList>
            <person name="Carlton J.M."/>
            <person name="Hirt R.P."/>
            <person name="Silva J.C."/>
            <person name="Delcher A.L."/>
            <person name="Schatz M."/>
            <person name="Zhao Q."/>
            <person name="Wortman J.R."/>
            <person name="Bidwell S.L."/>
            <person name="Alsmark U.C.M."/>
            <person name="Besteiro S."/>
            <person name="Sicheritz-Ponten T."/>
            <person name="Noel C.J."/>
            <person name="Dacks J.B."/>
            <person name="Foster P.G."/>
            <person name="Simillion C."/>
            <person name="Van de Peer Y."/>
            <person name="Miranda-Saavedra D."/>
            <person name="Barton G.J."/>
            <person name="Westrop G.D."/>
            <person name="Mueller S."/>
            <person name="Dessi D."/>
            <person name="Fiori P.L."/>
            <person name="Ren Q."/>
            <person name="Paulsen I."/>
            <person name="Zhang H."/>
            <person name="Bastida-Corcuera F.D."/>
            <person name="Simoes-Barbosa A."/>
            <person name="Brown M.T."/>
            <person name="Hayes R.D."/>
            <person name="Mukherjee M."/>
            <person name="Okumura C.Y."/>
            <person name="Schneider R."/>
            <person name="Smith A.J."/>
            <person name="Vanacova S."/>
            <person name="Villalvazo M."/>
            <person name="Haas B.J."/>
            <person name="Pertea M."/>
            <person name="Feldblyum T.V."/>
            <person name="Utterback T.R."/>
            <person name="Shu C.L."/>
            <person name="Osoegawa K."/>
            <person name="de Jong P.J."/>
            <person name="Hrdy I."/>
            <person name="Horvathova L."/>
            <person name="Zubacova Z."/>
            <person name="Dolezal P."/>
            <person name="Malik S.B."/>
            <person name="Logsdon J.M. Jr."/>
            <person name="Henze K."/>
            <person name="Gupta A."/>
            <person name="Wang C.C."/>
            <person name="Dunne R.L."/>
            <person name="Upcroft J.A."/>
            <person name="Upcroft P."/>
            <person name="White O."/>
            <person name="Salzberg S.L."/>
            <person name="Tang P."/>
            <person name="Chiu C.-H."/>
            <person name="Lee Y.-S."/>
            <person name="Embley T.M."/>
            <person name="Coombs G.H."/>
            <person name="Mottram J.C."/>
            <person name="Tachezy J."/>
            <person name="Fraser-Liggett C.M."/>
            <person name="Johnson P.J."/>
        </authorList>
    </citation>
    <scope>NUCLEOTIDE SEQUENCE [LARGE SCALE GENOMIC DNA]</scope>
    <source>
        <strain evidence="17">G3</strain>
    </source>
</reference>
<dbReference type="EMBL" id="DS115911">
    <property type="protein sequence ID" value="EAX83482.1"/>
    <property type="molecule type" value="Genomic_DNA"/>
</dbReference>
<keyword evidence="8" id="KW-0418">Kinase</keyword>
<evidence type="ECO:0000256" key="1">
    <source>
        <dbReference type="ARBA" id="ARBA00004251"/>
    </source>
</evidence>
<evidence type="ECO:0000256" key="15">
    <source>
        <dbReference type="ARBA" id="ARBA00023180"/>
    </source>
</evidence>
<protein>
    <recommendedName>
        <fullName evidence="2">receptor protein-tyrosine kinase</fullName>
        <ecNumber evidence="2">2.7.10.1</ecNumber>
    </recommendedName>
</protein>
<evidence type="ECO:0000256" key="9">
    <source>
        <dbReference type="ARBA" id="ARBA00022840"/>
    </source>
</evidence>
<dbReference type="VEuPathDB" id="TrichDB:TVAG_517000"/>
<keyword evidence="12" id="KW-0829">Tyrosine-protein kinase</keyword>
<name>A2GH84_TRIV3</name>
<evidence type="ECO:0000313" key="18">
    <source>
        <dbReference type="Proteomes" id="UP000001542"/>
    </source>
</evidence>
<evidence type="ECO:0000259" key="16">
    <source>
        <dbReference type="Pfam" id="PF12810"/>
    </source>
</evidence>
<dbReference type="VEuPathDB" id="TrichDB:TVAGG3_0777950"/>
<dbReference type="EC" id="2.7.10.1" evidence="2"/>
<sequence length="296" mass="30652">MSRKTNIPLKKLEFNFREDCIPYEIPLPRGLYLFESWGAQGGGQNLGGRGGYTAGMIILKHPTKFYLIVGGRGLDFKISKEPIKSQCGGGGNGGIAAVDYINKLPSGSSGGGATSLFLILNDNISSRILVSGGGGGGTTTDFPCPGGYGGGLQAGDSRGNTISKGASQDSGYKLGYGQNGRNSAGMQPFGAEGGCGAGGGYYGGFASQKVGEYSNSGGGGGSSYISGHPGCVLHPSGLYFNNTIIQIYINPCTTTDAGSTAHLSFFFACFSSQSMVNRPSQRRKTCKIFIHSHNNI</sequence>
<keyword evidence="9" id="KW-0067">ATP-binding</keyword>
<keyword evidence="13" id="KW-1015">Disulfide bond</keyword>
<keyword evidence="6" id="KW-0732">Signal</keyword>
<comment type="subcellular location">
    <subcellularLocation>
        <location evidence="1">Cell membrane</location>
        <topology evidence="1">Single-pass type I membrane protein</topology>
    </subcellularLocation>
</comment>
<dbReference type="RefSeq" id="XP_001296412.1">
    <property type="nucleotide sequence ID" value="XM_001296411.1"/>
</dbReference>
<dbReference type="InParanoid" id="A2GH84"/>
<dbReference type="GO" id="GO:0005886">
    <property type="term" value="C:plasma membrane"/>
    <property type="evidence" value="ECO:0007669"/>
    <property type="project" value="UniProtKB-SubCell"/>
</dbReference>
<feature type="domain" description="ALK/LTK-like glycine-rich" evidence="16">
    <location>
        <begin position="23"/>
        <end position="245"/>
    </location>
</feature>
<accession>A2GH84</accession>
<evidence type="ECO:0000256" key="8">
    <source>
        <dbReference type="ARBA" id="ARBA00022777"/>
    </source>
</evidence>
<keyword evidence="5" id="KW-0812">Transmembrane</keyword>
<evidence type="ECO:0000256" key="2">
    <source>
        <dbReference type="ARBA" id="ARBA00011902"/>
    </source>
</evidence>
<keyword evidence="14" id="KW-0675">Receptor</keyword>
<reference evidence="17" key="1">
    <citation type="submission" date="2006-10" db="EMBL/GenBank/DDBJ databases">
        <authorList>
            <person name="Amadeo P."/>
            <person name="Zhao Q."/>
            <person name="Wortman J."/>
            <person name="Fraser-Liggett C."/>
            <person name="Carlton J."/>
        </authorList>
    </citation>
    <scope>NUCLEOTIDE SEQUENCE</scope>
    <source>
        <strain evidence="17">G3</strain>
    </source>
</reference>
<dbReference type="Pfam" id="PF12810">
    <property type="entry name" value="ALK_LTK_GRD"/>
    <property type="match status" value="1"/>
</dbReference>
<evidence type="ECO:0000313" key="17">
    <source>
        <dbReference type="EMBL" id="EAX83482.1"/>
    </source>
</evidence>
<keyword evidence="7" id="KW-0547">Nucleotide-binding</keyword>
<evidence type="ECO:0000256" key="10">
    <source>
        <dbReference type="ARBA" id="ARBA00022989"/>
    </source>
</evidence>
<keyword evidence="4" id="KW-0808">Transferase</keyword>
<evidence type="ECO:0000256" key="4">
    <source>
        <dbReference type="ARBA" id="ARBA00022679"/>
    </source>
</evidence>
<evidence type="ECO:0000256" key="13">
    <source>
        <dbReference type="ARBA" id="ARBA00023157"/>
    </source>
</evidence>
<dbReference type="InterPro" id="IPR055163">
    <property type="entry name" value="ALK/LTK-like_GRD"/>
</dbReference>
<keyword evidence="18" id="KW-1185">Reference proteome</keyword>
<evidence type="ECO:0000256" key="14">
    <source>
        <dbReference type="ARBA" id="ARBA00023170"/>
    </source>
</evidence>
<dbReference type="GO" id="GO:0005524">
    <property type="term" value="F:ATP binding"/>
    <property type="evidence" value="ECO:0007669"/>
    <property type="project" value="UniProtKB-KW"/>
</dbReference>
<dbReference type="KEGG" id="tva:4741115"/>
<evidence type="ECO:0000256" key="3">
    <source>
        <dbReference type="ARBA" id="ARBA00022475"/>
    </source>
</evidence>